<evidence type="ECO:0000313" key="3">
    <source>
        <dbReference type="Proteomes" id="UP001642483"/>
    </source>
</evidence>
<sequence length="159" mass="17310">MLGLSIFCFCSANTSFTTPILVSSSVTSQQTDNQASASHQLLTECLFIADLLKGRYHQLLRWNTSTCRLVHLKILIGGITAGREITSECSCDITGKVVISTILSKLLTSELATSFNWMGKGHKRGMHSSQLAKAVIDAAKNSGIKEAESICEVKKCEKR</sequence>
<keyword evidence="1" id="KW-0732">Signal</keyword>
<feature type="chain" id="PRO_5046572870" evidence="1">
    <location>
        <begin position="18"/>
        <end position="159"/>
    </location>
</feature>
<evidence type="ECO:0000256" key="1">
    <source>
        <dbReference type="SAM" id="SignalP"/>
    </source>
</evidence>
<feature type="signal peptide" evidence="1">
    <location>
        <begin position="1"/>
        <end position="17"/>
    </location>
</feature>
<organism evidence="2 3">
    <name type="scientific">Clavelina lepadiformis</name>
    <name type="common">Light-bulb sea squirt</name>
    <name type="synonym">Ascidia lepadiformis</name>
    <dbReference type="NCBI Taxonomy" id="159417"/>
    <lineage>
        <taxon>Eukaryota</taxon>
        <taxon>Metazoa</taxon>
        <taxon>Chordata</taxon>
        <taxon>Tunicata</taxon>
        <taxon>Ascidiacea</taxon>
        <taxon>Aplousobranchia</taxon>
        <taxon>Clavelinidae</taxon>
        <taxon>Clavelina</taxon>
    </lineage>
</organism>
<gene>
    <name evidence="2" type="ORF">CVLEPA_LOCUS26586</name>
</gene>
<keyword evidence="3" id="KW-1185">Reference proteome</keyword>
<accession>A0ABP0GQK7</accession>
<name>A0ABP0GQK7_CLALP</name>
<reference evidence="2 3" key="1">
    <citation type="submission" date="2024-02" db="EMBL/GenBank/DDBJ databases">
        <authorList>
            <person name="Daric V."/>
            <person name="Darras S."/>
        </authorList>
    </citation>
    <scope>NUCLEOTIDE SEQUENCE [LARGE SCALE GENOMIC DNA]</scope>
</reference>
<dbReference type="Proteomes" id="UP001642483">
    <property type="component" value="Unassembled WGS sequence"/>
</dbReference>
<comment type="caution">
    <text evidence="2">The sequence shown here is derived from an EMBL/GenBank/DDBJ whole genome shotgun (WGS) entry which is preliminary data.</text>
</comment>
<protein>
    <submittedName>
        <fullName evidence="2">Uncharacterized protein</fullName>
    </submittedName>
</protein>
<dbReference type="EMBL" id="CAWYQH010000130">
    <property type="protein sequence ID" value="CAK8693288.1"/>
    <property type="molecule type" value="Genomic_DNA"/>
</dbReference>
<evidence type="ECO:0000313" key="2">
    <source>
        <dbReference type="EMBL" id="CAK8693288.1"/>
    </source>
</evidence>
<proteinExistence type="predicted"/>